<dbReference type="Pfam" id="PF05685">
    <property type="entry name" value="Uma2"/>
    <property type="match status" value="1"/>
</dbReference>
<dbReference type="PANTHER" id="PTHR34107">
    <property type="entry name" value="SLL0198 PROTEIN-RELATED"/>
    <property type="match status" value="1"/>
</dbReference>
<sequence>MEYGRIKEIAEQLAEHAPDPFRGYEISGDEIVMMMSPSRPHEFIALRIRQQLDRQLPPELVAHTGGEVEDPTLGKLRRPDVIVVPDAVFAEQTMAPFHPHDVALVAEIVSPSNHSTDYVEKMADYPAMGIPCYLLIDPRKGTLAALTDPGPAPGGDGPRYRTRSDYAFGDVVTIGGWTIDTSELRTYPEEG</sequence>
<evidence type="ECO:0000313" key="2">
    <source>
        <dbReference type="EMBL" id="GAA2086971.1"/>
    </source>
</evidence>
<protein>
    <recommendedName>
        <fullName evidence="1">Putative restriction endonuclease domain-containing protein</fullName>
    </recommendedName>
</protein>
<dbReference type="Proteomes" id="UP001500016">
    <property type="component" value="Unassembled WGS sequence"/>
</dbReference>
<dbReference type="InterPro" id="IPR011335">
    <property type="entry name" value="Restrct_endonuc-II-like"/>
</dbReference>
<dbReference type="CDD" id="cd06260">
    <property type="entry name" value="DUF820-like"/>
    <property type="match status" value="1"/>
</dbReference>
<accession>A0ABN2W9Q6</accession>
<dbReference type="InterPro" id="IPR012296">
    <property type="entry name" value="Nuclease_put_TT1808"/>
</dbReference>
<dbReference type="InterPro" id="IPR008538">
    <property type="entry name" value="Uma2"/>
</dbReference>
<dbReference type="RefSeq" id="WP_344531489.1">
    <property type="nucleotide sequence ID" value="NZ_BAAAPE010000013.1"/>
</dbReference>
<dbReference type="SUPFAM" id="SSF52980">
    <property type="entry name" value="Restriction endonuclease-like"/>
    <property type="match status" value="1"/>
</dbReference>
<gene>
    <name evidence="2" type="ORF">GCM10009801_49650</name>
</gene>
<proteinExistence type="predicted"/>
<name>A0ABN2W9Q6_9ACTN</name>
<evidence type="ECO:0000259" key="1">
    <source>
        <dbReference type="Pfam" id="PF05685"/>
    </source>
</evidence>
<dbReference type="Gene3D" id="3.90.1570.10">
    <property type="entry name" value="tt1808, chain A"/>
    <property type="match status" value="1"/>
</dbReference>
<organism evidence="2 3">
    <name type="scientific">Streptomyces albiaxialis</name>
    <dbReference type="NCBI Taxonomy" id="329523"/>
    <lineage>
        <taxon>Bacteria</taxon>
        <taxon>Bacillati</taxon>
        <taxon>Actinomycetota</taxon>
        <taxon>Actinomycetes</taxon>
        <taxon>Kitasatosporales</taxon>
        <taxon>Streptomycetaceae</taxon>
        <taxon>Streptomyces</taxon>
    </lineage>
</organism>
<dbReference type="PANTHER" id="PTHR34107:SF2">
    <property type="entry name" value="SLL0888 PROTEIN"/>
    <property type="match status" value="1"/>
</dbReference>
<evidence type="ECO:0000313" key="3">
    <source>
        <dbReference type="Proteomes" id="UP001500016"/>
    </source>
</evidence>
<comment type="caution">
    <text evidence="2">The sequence shown here is derived from an EMBL/GenBank/DDBJ whole genome shotgun (WGS) entry which is preliminary data.</text>
</comment>
<feature type="domain" description="Putative restriction endonuclease" evidence="1">
    <location>
        <begin position="24"/>
        <end position="149"/>
    </location>
</feature>
<dbReference type="EMBL" id="BAAAPE010000013">
    <property type="protein sequence ID" value="GAA2086971.1"/>
    <property type="molecule type" value="Genomic_DNA"/>
</dbReference>
<reference evidence="2 3" key="1">
    <citation type="journal article" date="2019" name="Int. J. Syst. Evol. Microbiol.">
        <title>The Global Catalogue of Microorganisms (GCM) 10K type strain sequencing project: providing services to taxonomists for standard genome sequencing and annotation.</title>
        <authorList>
            <consortium name="The Broad Institute Genomics Platform"/>
            <consortium name="The Broad Institute Genome Sequencing Center for Infectious Disease"/>
            <person name="Wu L."/>
            <person name="Ma J."/>
        </authorList>
    </citation>
    <scope>NUCLEOTIDE SEQUENCE [LARGE SCALE GENOMIC DNA]</scope>
    <source>
        <strain evidence="2 3">JCM 15478</strain>
    </source>
</reference>
<keyword evidence="3" id="KW-1185">Reference proteome</keyword>